<dbReference type="Proteomes" id="UP001153365">
    <property type="component" value="Unassembled WGS sequence"/>
</dbReference>
<comment type="caution">
    <text evidence="1">The sequence shown here is derived from an EMBL/GenBank/DDBJ whole genome shotgun (WGS) entry which is preliminary data.</text>
</comment>
<gene>
    <name evidence="1" type="ORF">PPACK8108_LOCUS20206</name>
</gene>
<name>A0AAV0BGB5_PHAPC</name>
<protein>
    <submittedName>
        <fullName evidence="1">Uncharacterized protein</fullName>
    </submittedName>
</protein>
<dbReference type="AlphaFoldDB" id="A0AAV0BGB5"/>
<reference evidence="1" key="1">
    <citation type="submission" date="2022-06" db="EMBL/GenBank/DDBJ databases">
        <authorList>
            <consortium name="SYNGENTA / RWTH Aachen University"/>
        </authorList>
    </citation>
    <scope>NUCLEOTIDE SEQUENCE</scope>
</reference>
<evidence type="ECO:0000313" key="2">
    <source>
        <dbReference type="Proteomes" id="UP001153365"/>
    </source>
</evidence>
<sequence length="103" mass="10881">MIGIYAGNDWFPPIKTWQNGRNISYPYFFVITNAGAPLTGGKQHQATFTAVQTAPQAAFVSASVASVSLSSLTSLALPSSSPTSLQNGSSDDSFPKWEIVLIG</sequence>
<evidence type="ECO:0000313" key="1">
    <source>
        <dbReference type="EMBL" id="CAH7685638.1"/>
    </source>
</evidence>
<dbReference type="EMBL" id="CALTRL010005740">
    <property type="protein sequence ID" value="CAH7685638.1"/>
    <property type="molecule type" value="Genomic_DNA"/>
</dbReference>
<accession>A0AAV0BGB5</accession>
<proteinExistence type="predicted"/>
<keyword evidence="2" id="KW-1185">Reference proteome</keyword>
<organism evidence="1 2">
    <name type="scientific">Phakopsora pachyrhizi</name>
    <name type="common">Asian soybean rust disease fungus</name>
    <dbReference type="NCBI Taxonomy" id="170000"/>
    <lineage>
        <taxon>Eukaryota</taxon>
        <taxon>Fungi</taxon>
        <taxon>Dikarya</taxon>
        <taxon>Basidiomycota</taxon>
        <taxon>Pucciniomycotina</taxon>
        <taxon>Pucciniomycetes</taxon>
        <taxon>Pucciniales</taxon>
        <taxon>Phakopsoraceae</taxon>
        <taxon>Phakopsora</taxon>
    </lineage>
</organism>